<evidence type="ECO:0000259" key="4">
    <source>
        <dbReference type="Pfam" id="PF07804"/>
    </source>
</evidence>
<dbReference type="PANTHER" id="PTHR37419">
    <property type="entry name" value="SERINE/THREONINE-PROTEIN KINASE TOXIN HIPA"/>
    <property type="match status" value="1"/>
</dbReference>
<proteinExistence type="inferred from homology"/>
<dbReference type="AlphaFoldDB" id="A0A8B0SNW8"/>
<feature type="domain" description="HipA N-terminal subdomain 1" evidence="5">
    <location>
        <begin position="25"/>
        <end position="118"/>
    </location>
</feature>
<dbReference type="InterPro" id="IPR012893">
    <property type="entry name" value="HipA-like_C"/>
</dbReference>
<dbReference type="Pfam" id="PF07804">
    <property type="entry name" value="HipA_C"/>
    <property type="match status" value="1"/>
</dbReference>
<evidence type="ECO:0000256" key="1">
    <source>
        <dbReference type="ARBA" id="ARBA00010164"/>
    </source>
</evidence>
<accession>A0A8B0SNW8</accession>
<evidence type="ECO:0000256" key="3">
    <source>
        <dbReference type="ARBA" id="ARBA00022777"/>
    </source>
</evidence>
<evidence type="ECO:0000259" key="5">
    <source>
        <dbReference type="Pfam" id="PF13657"/>
    </source>
</evidence>
<evidence type="ECO:0000256" key="2">
    <source>
        <dbReference type="ARBA" id="ARBA00022679"/>
    </source>
</evidence>
<dbReference type="Pfam" id="PF13657">
    <property type="entry name" value="Couple_hipA"/>
    <property type="match status" value="1"/>
</dbReference>
<keyword evidence="3" id="KW-0418">Kinase</keyword>
<dbReference type="Gene3D" id="1.10.1070.20">
    <property type="match status" value="1"/>
</dbReference>
<keyword evidence="8" id="KW-1185">Reference proteome</keyword>
<dbReference type="EMBL" id="CP072748">
    <property type="protein sequence ID" value="QTX12741.1"/>
    <property type="molecule type" value="Genomic_DNA"/>
</dbReference>
<organism evidence="7">
    <name type="scientific">Thiothrix fructosivorans</name>
    <dbReference type="NCBI Taxonomy" id="111770"/>
    <lineage>
        <taxon>Bacteria</taxon>
        <taxon>Pseudomonadati</taxon>
        <taxon>Pseudomonadota</taxon>
        <taxon>Gammaproteobacteria</taxon>
        <taxon>Thiotrichales</taxon>
        <taxon>Thiotrichaceae</taxon>
        <taxon>Thiothrix</taxon>
    </lineage>
</organism>
<dbReference type="InterPro" id="IPR017508">
    <property type="entry name" value="HipA_N1"/>
</dbReference>
<protein>
    <submittedName>
        <fullName evidence="7">Type II toxin-antitoxin system HipA family toxin</fullName>
    </submittedName>
</protein>
<feature type="domain" description="HipA-like C-terminal" evidence="4">
    <location>
        <begin position="163"/>
        <end position="380"/>
    </location>
</feature>
<evidence type="ECO:0000313" key="8">
    <source>
        <dbReference type="Proteomes" id="UP000664466"/>
    </source>
</evidence>
<dbReference type="EMBL" id="JAFMPM010000006">
    <property type="protein sequence ID" value="MBO0612781.1"/>
    <property type="molecule type" value="Genomic_DNA"/>
</dbReference>
<comment type="similarity">
    <text evidence="1">Belongs to the HipA Ser/Thr kinase family.</text>
</comment>
<reference evidence="7" key="2">
    <citation type="submission" date="2021-04" db="EMBL/GenBank/DDBJ databases">
        <title>Complete Genome and methylome analysis of Thiothrix fructosivorans ATCC 49748.</title>
        <authorList>
            <person name="Fomenkov A."/>
            <person name="Sun L."/>
            <person name="Vincze T."/>
            <person name="Grabovich M.Y."/>
            <person name="Roberts R.J."/>
        </authorList>
    </citation>
    <scope>NUCLEOTIDE SEQUENCE</scope>
    <source>
        <strain evidence="7">ATCC 49748</strain>
    </source>
</reference>
<evidence type="ECO:0000313" key="7">
    <source>
        <dbReference type="EMBL" id="QTX12741.1"/>
    </source>
</evidence>
<dbReference type="GO" id="GO:0005829">
    <property type="term" value="C:cytosol"/>
    <property type="evidence" value="ECO:0007669"/>
    <property type="project" value="TreeGrafter"/>
</dbReference>
<reference evidence="6 8" key="1">
    <citation type="submission" date="2021-03" db="EMBL/GenBank/DDBJ databases">
        <title>Draft genome and methylome analysis of Thiotrix fructosivoruns ATCC 49748.</title>
        <authorList>
            <person name="Fomenkov A."/>
            <person name="Grabovich M.Y."/>
            <person name="Roberts R.J."/>
        </authorList>
    </citation>
    <scope>NUCLEOTIDE SEQUENCE [LARGE SCALE GENOMIC DNA]</scope>
    <source>
        <strain evidence="6 8">ATCC 49748</strain>
    </source>
</reference>
<name>A0A8B0SNW8_9GAMM</name>
<dbReference type="PANTHER" id="PTHR37419:SF8">
    <property type="entry name" value="TOXIN YJJJ"/>
    <property type="match status" value="1"/>
</dbReference>
<gene>
    <name evidence="7" type="ORF">J1836_005270</name>
    <name evidence="6" type="ORF">J1836_07560</name>
</gene>
<sequence length="410" mass="45956">MISKPHHAESAYVWVWLPEQSEPVVAGRIIRQGQLHAFTYGRSYRERADAIALSPFELPLRGGTFQPEGLNTIHSCLRDAAPDAWGRRVISYQYASFTPDELDYLLLSGSNRIGALDFQHSGTEYQPRQLQKTELQDLLLAAGMIDSGKPLPPELDIALRHGTSVGGARPKALISDGQYSYIAKFSISTDHYDIVKAEYVAMQLAKQIGLSVADTQLTTALGKDVLLVKRFDRIHQTNQIHRRMLLSGLSLLGLNEMEARYASYHDLADLIRQRFANPTATLHELFQRLVFNILMGNTDDHARNHAAFWDGKTLQLTPAYDLCPQLRSGREATQAMQIGGSQGNFSTLENILSVCYVFQLTTAAAQDKIDQQVATIRRNWVATCEAAGMGEMERKRLWQRAVFNPFCFGQ</sequence>
<dbReference type="Proteomes" id="UP000664466">
    <property type="component" value="Unassembled WGS sequence"/>
</dbReference>
<keyword evidence="2" id="KW-0808">Transferase</keyword>
<dbReference type="GO" id="GO:0004674">
    <property type="term" value="F:protein serine/threonine kinase activity"/>
    <property type="evidence" value="ECO:0007669"/>
    <property type="project" value="TreeGrafter"/>
</dbReference>
<evidence type="ECO:0000313" key="6">
    <source>
        <dbReference type="EMBL" id="MBO0612781.1"/>
    </source>
</evidence>
<dbReference type="InterPro" id="IPR052028">
    <property type="entry name" value="HipA_Ser/Thr_kinase"/>
</dbReference>